<keyword evidence="5 8" id="KW-0863">Zinc-finger</keyword>
<dbReference type="InterPro" id="IPR001841">
    <property type="entry name" value="Znf_RING"/>
</dbReference>
<dbReference type="AlphaFoldDB" id="A0A7J6ERX1"/>
<dbReference type="PROSITE" id="PS50089">
    <property type="entry name" value="ZF_RING_2"/>
    <property type="match status" value="1"/>
</dbReference>
<proteinExistence type="predicted"/>
<sequence>MKICVKLLSKKTMSSGVDTHWCYQCSQTFWLRGGDVVCPYCHGGFVQEIEEIHGLGSQNVSAPDSGEVVSHQSQMPDIFDLMYALMGRNGSDRRIIETIRHRMAGRNPNFDVRRRSVPEQNWGNPNSNSTPFLVFHGQIPGLAFSNGSSGSGHRRGDFGDYFVGPGLEELIEQLTVNDRRGPPPAAHSSIDAMPTIRITQVHIRTDLHCPVCKEKFELGSEAREMPCNHIYHSDCIVPWLVQHNSCPVCRVELPPQGRTSSTGGSRSWVGGNGNSSNSNVDGNSSNSRETGRQTFGRRSALSYLWPFRSSNSSSSSPNSTISNSSIPNTSNPNTRYNSETGGNSSSTTLEHNNEMSYSGWPFDY</sequence>
<evidence type="ECO:0000259" key="10">
    <source>
        <dbReference type="PROSITE" id="PS50089"/>
    </source>
</evidence>
<dbReference type="Pfam" id="PF14369">
    <property type="entry name" value="Zn_ribbon_19"/>
    <property type="match status" value="1"/>
</dbReference>
<feature type="region of interest" description="Disordered" evidence="9">
    <location>
        <begin position="309"/>
        <end position="364"/>
    </location>
</feature>
<evidence type="ECO:0000313" key="11">
    <source>
        <dbReference type="EMBL" id="KAF4354260.1"/>
    </source>
</evidence>
<dbReference type="GO" id="GO:0016567">
    <property type="term" value="P:protein ubiquitination"/>
    <property type="evidence" value="ECO:0007669"/>
    <property type="project" value="TreeGrafter"/>
</dbReference>
<evidence type="ECO:0000256" key="4">
    <source>
        <dbReference type="ARBA" id="ARBA00022723"/>
    </source>
</evidence>
<dbReference type="EMBL" id="JAATIQ010000347">
    <property type="protein sequence ID" value="KAF4360479.1"/>
    <property type="molecule type" value="Genomic_DNA"/>
</dbReference>
<name>A0A7J6ERX1_CANSA</name>
<dbReference type="Proteomes" id="UP000525078">
    <property type="component" value="Unassembled WGS sequence"/>
</dbReference>
<evidence type="ECO:0000256" key="1">
    <source>
        <dbReference type="ARBA" id="ARBA00000900"/>
    </source>
</evidence>
<dbReference type="GO" id="GO:0005737">
    <property type="term" value="C:cytoplasm"/>
    <property type="evidence" value="ECO:0007669"/>
    <property type="project" value="TreeGrafter"/>
</dbReference>
<keyword evidence="6" id="KW-0833">Ubl conjugation pathway</keyword>
<evidence type="ECO:0000256" key="5">
    <source>
        <dbReference type="ARBA" id="ARBA00022771"/>
    </source>
</evidence>
<dbReference type="GO" id="GO:0061630">
    <property type="term" value="F:ubiquitin protein ligase activity"/>
    <property type="evidence" value="ECO:0007669"/>
    <property type="project" value="UniProtKB-EC"/>
</dbReference>
<reference evidence="13 14" key="1">
    <citation type="journal article" date="2020" name="bioRxiv">
        <title>Sequence and annotation of 42 cannabis genomes reveals extensive copy number variation in cannabinoid synthesis and pathogen resistance genes.</title>
        <authorList>
            <person name="Mckernan K.J."/>
            <person name="Helbert Y."/>
            <person name="Kane L.T."/>
            <person name="Ebling H."/>
            <person name="Zhang L."/>
            <person name="Liu B."/>
            <person name="Eaton Z."/>
            <person name="Mclaughlin S."/>
            <person name="Kingan S."/>
            <person name="Baybayan P."/>
            <person name="Concepcion G."/>
            <person name="Jordan M."/>
            <person name="Riva A."/>
            <person name="Barbazuk W."/>
            <person name="Harkins T."/>
        </authorList>
    </citation>
    <scope>NUCLEOTIDE SEQUENCE [LARGE SCALE GENOMIC DNA]</scope>
    <source>
        <strain evidence="13 14">cv. Jamaican Lion 4</strain>
        <strain evidence="12">Father</strain>
        <strain evidence="11">Mother</strain>
        <tissue evidence="12">Leaf</tissue>
    </source>
</reference>
<dbReference type="GO" id="GO:0008270">
    <property type="term" value="F:zinc ion binding"/>
    <property type="evidence" value="ECO:0007669"/>
    <property type="project" value="UniProtKB-KW"/>
</dbReference>
<dbReference type="Pfam" id="PF13639">
    <property type="entry name" value="zf-RING_2"/>
    <property type="match status" value="1"/>
</dbReference>
<dbReference type="Proteomes" id="UP000583929">
    <property type="component" value="Unassembled WGS sequence"/>
</dbReference>
<comment type="caution">
    <text evidence="12">The sequence shown here is derived from an EMBL/GenBank/DDBJ whole genome shotgun (WGS) entry which is preliminary data.</text>
</comment>
<dbReference type="SUPFAM" id="SSF57850">
    <property type="entry name" value="RING/U-box"/>
    <property type="match status" value="1"/>
</dbReference>
<dbReference type="EC" id="2.3.2.27" evidence="2"/>
<keyword evidence="4" id="KW-0479">Metal-binding</keyword>
<dbReference type="InterPro" id="IPR039525">
    <property type="entry name" value="RNF126-like_zinc-ribbon"/>
</dbReference>
<evidence type="ECO:0000313" key="14">
    <source>
        <dbReference type="Proteomes" id="UP000583929"/>
    </source>
</evidence>
<evidence type="ECO:0000313" key="13">
    <source>
        <dbReference type="Proteomes" id="UP000525078"/>
    </source>
</evidence>
<dbReference type="SMART" id="SM00184">
    <property type="entry name" value="RING"/>
    <property type="match status" value="1"/>
</dbReference>
<organism evidence="12 14">
    <name type="scientific">Cannabis sativa</name>
    <name type="common">Hemp</name>
    <name type="synonym">Marijuana</name>
    <dbReference type="NCBI Taxonomy" id="3483"/>
    <lineage>
        <taxon>Eukaryota</taxon>
        <taxon>Viridiplantae</taxon>
        <taxon>Streptophyta</taxon>
        <taxon>Embryophyta</taxon>
        <taxon>Tracheophyta</taxon>
        <taxon>Spermatophyta</taxon>
        <taxon>Magnoliopsida</taxon>
        <taxon>eudicotyledons</taxon>
        <taxon>Gunneridae</taxon>
        <taxon>Pentapetalae</taxon>
        <taxon>rosids</taxon>
        <taxon>fabids</taxon>
        <taxon>Rosales</taxon>
        <taxon>Cannabaceae</taxon>
        <taxon>Cannabis</taxon>
    </lineage>
</organism>
<protein>
    <recommendedName>
        <fullName evidence="2">RING-type E3 ubiquitin transferase</fullName>
        <ecNumber evidence="2">2.3.2.27</ecNumber>
    </recommendedName>
</protein>
<evidence type="ECO:0000256" key="3">
    <source>
        <dbReference type="ARBA" id="ARBA00022679"/>
    </source>
</evidence>
<evidence type="ECO:0000256" key="6">
    <source>
        <dbReference type="ARBA" id="ARBA00022786"/>
    </source>
</evidence>
<accession>A0A7J6ERX1</accession>
<dbReference type="Gene3D" id="3.30.40.10">
    <property type="entry name" value="Zinc/RING finger domain, C3HC4 (zinc finger)"/>
    <property type="match status" value="1"/>
</dbReference>
<dbReference type="PANTHER" id="PTHR15710">
    <property type="entry name" value="E3 UBIQUITIN-PROTEIN LIGASE PRAJA"/>
    <property type="match status" value="1"/>
</dbReference>
<feature type="domain" description="RING-type" evidence="10">
    <location>
        <begin position="209"/>
        <end position="250"/>
    </location>
</feature>
<dbReference type="EMBL" id="JAATIP010000283">
    <property type="protein sequence ID" value="KAF4354260.1"/>
    <property type="molecule type" value="Genomic_DNA"/>
</dbReference>
<evidence type="ECO:0000256" key="8">
    <source>
        <dbReference type="PROSITE-ProRule" id="PRU00175"/>
    </source>
</evidence>
<dbReference type="InterPro" id="IPR013083">
    <property type="entry name" value="Znf_RING/FYVE/PHD"/>
</dbReference>
<feature type="region of interest" description="Disordered" evidence="9">
    <location>
        <begin position="254"/>
        <end position="292"/>
    </location>
</feature>
<feature type="compositionally biased region" description="Low complexity" evidence="9">
    <location>
        <begin position="257"/>
        <end position="288"/>
    </location>
</feature>
<dbReference type="FunFam" id="3.30.40.10:FF:000022">
    <property type="entry name" value="E3 ubiquitin-protein ligase RING1-like"/>
    <property type="match status" value="1"/>
</dbReference>
<evidence type="ECO:0000256" key="2">
    <source>
        <dbReference type="ARBA" id="ARBA00012483"/>
    </source>
</evidence>
<keyword evidence="3" id="KW-0808">Transferase</keyword>
<gene>
    <name evidence="11" type="ORF">F8388_021737</name>
    <name evidence="12" type="ORF">G4B88_003362</name>
</gene>
<dbReference type="CDD" id="cd16667">
    <property type="entry name" value="RING-H2_RNF126-like"/>
    <property type="match status" value="1"/>
</dbReference>
<dbReference type="PANTHER" id="PTHR15710:SF191">
    <property type="entry name" value="RING-TYPE E3 UBIQUITIN TRANSFERASE"/>
    <property type="match status" value="1"/>
</dbReference>
<evidence type="ECO:0000313" key="12">
    <source>
        <dbReference type="EMBL" id="KAF4360479.1"/>
    </source>
</evidence>
<keyword evidence="7" id="KW-0862">Zinc</keyword>
<keyword evidence="14" id="KW-1185">Reference proteome</keyword>
<comment type="catalytic activity">
    <reaction evidence="1">
        <text>S-ubiquitinyl-[E2 ubiquitin-conjugating enzyme]-L-cysteine + [acceptor protein]-L-lysine = [E2 ubiquitin-conjugating enzyme]-L-cysteine + N(6)-ubiquitinyl-[acceptor protein]-L-lysine.</text>
        <dbReference type="EC" id="2.3.2.27"/>
    </reaction>
</comment>
<feature type="compositionally biased region" description="Low complexity" evidence="9">
    <location>
        <begin position="309"/>
        <end position="348"/>
    </location>
</feature>
<evidence type="ECO:0000256" key="9">
    <source>
        <dbReference type="SAM" id="MobiDB-lite"/>
    </source>
</evidence>
<evidence type="ECO:0000256" key="7">
    <source>
        <dbReference type="ARBA" id="ARBA00022833"/>
    </source>
</evidence>